<feature type="region of interest" description="Disordered" evidence="4">
    <location>
        <begin position="139"/>
        <end position="162"/>
    </location>
</feature>
<dbReference type="InterPro" id="IPR012902">
    <property type="entry name" value="N_methyl_site"/>
</dbReference>
<dbReference type="Pfam" id="PF00114">
    <property type="entry name" value="Pilin"/>
    <property type="match status" value="1"/>
</dbReference>
<keyword evidence="2" id="KW-0488">Methylation</keyword>
<feature type="compositionally biased region" description="Low complexity" evidence="4">
    <location>
        <begin position="150"/>
        <end position="162"/>
    </location>
</feature>
<evidence type="ECO:0000313" key="6">
    <source>
        <dbReference type="EMBL" id="MYM71248.1"/>
    </source>
</evidence>
<dbReference type="Pfam" id="PF07963">
    <property type="entry name" value="N_methyl"/>
    <property type="match status" value="1"/>
</dbReference>
<dbReference type="GO" id="GO:0043107">
    <property type="term" value="P:type IV pilus-dependent motility"/>
    <property type="evidence" value="ECO:0007669"/>
    <property type="project" value="TreeGrafter"/>
</dbReference>
<evidence type="ECO:0000256" key="3">
    <source>
        <dbReference type="RuleBase" id="RU000389"/>
    </source>
</evidence>
<protein>
    <submittedName>
        <fullName evidence="6">Prepilin-type N-terminal cleavage/methylation domain-containing protein</fullName>
    </submittedName>
</protein>
<keyword evidence="5" id="KW-0472">Membrane</keyword>
<dbReference type="InterPro" id="IPR045584">
    <property type="entry name" value="Pilin-like"/>
</dbReference>
<keyword evidence="5" id="KW-0812">Transmembrane</keyword>
<name>A0A7X4GWY4_9BURK</name>
<dbReference type="GO" id="GO:0007155">
    <property type="term" value="P:cell adhesion"/>
    <property type="evidence" value="ECO:0007669"/>
    <property type="project" value="InterPro"/>
</dbReference>
<evidence type="ECO:0000256" key="2">
    <source>
        <dbReference type="ARBA" id="ARBA00022481"/>
    </source>
</evidence>
<proteinExistence type="inferred from homology"/>
<dbReference type="NCBIfam" id="TIGR02532">
    <property type="entry name" value="IV_pilin_GFxxxE"/>
    <property type="match status" value="1"/>
</dbReference>
<evidence type="ECO:0000256" key="5">
    <source>
        <dbReference type="SAM" id="Phobius"/>
    </source>
</evidence>
<comment type="similarity">
    <text evidence="1 3">Belongs to the N-Me-Phe pilin family.</text>
</comment>
<dbReference type="PANTHER" id="PTHR30093:SF34">
    <property type="entry name" value="PREPILIN PEPTIDASE-DEPENDENT PROTEIN D"/>
    <property type="match status" value="1"/>
</dbReference>
<comment type="caution">
    <text evidence="6">The sequence shown here is derived from an EMBL/GenBank/DDBJ whole genome shotgun (WGS) entry which is preliminary data.</text>
</comment>
<reference evidence="6 7" key="1">
    <citation type="submission" date="2019-12" db="EMBL/GenBank/DDBJ databases">
        <title>Novel species isolated from a subtropical stream in China.</title>
        <authorList>
            <person name="Lu H."/>
        </authorList>
    </citation>
    <scope>NUCLEOTIDE SEQUENCE [LARGE SCALE GENOMIC DNA]</scope>
    <source>
        <strain evidence="6 7">FT134W</strain>
    </source>
</reference>
<keyword evidence="5" id="KW-1133">Transmembrane helix</keyword>
<keyword evidence="3" id="KW-0281">Fimbrium</keyword>
<organism evidence="6 7">
    <name type="scientific">Duganella margarita</name>
    <dbReference type="NCBI Taxonomy" id="2692170"/>
    <lineage>
        <taxon>Bacteria</taxon>
        <taxon>Pseudomonadati</taxon>
        <taxon>Pseudomonadota</taxon>
        <taxon>Betaproteobacteria</taxon>
        <taxon>Burkholderiales</taxon>
        <taxon>Oxalobacteraceae</taxon>
        <taxon>Telluria group</taxon>
        <taxon>Duganella</taxon>
    </lineage>
</organism>
<dbReference type="SUPFAM" id="SSF54523">
    <property type="entry name" value="Pili subunits"/>
    <property type="match status" value="1"/>
</dbReference>
<gene>
    <name evidence="6" type="ORF">GTP56_03445</name>
</gene>
<feature type="transmembrane region" description="Helical" evidence="5">
    <location>
        <begin position="7"/>
        <end position="29"/>
    </location>
</feature>
<sequence length="162" mass="16111">MKKQAQAGFTLIELMIVVAIIGILAAVAIPQYSDYTAKAKASSAVASVDALKTAVGLCIQEAGGDAANCSTTNANAGIPAFVPTKELASATVAAGIITATFNTTDVAASLNGKTIIFEPTVTAGAANIVWKATSNSDNPAVKSAIEKNNPTTTTTPPAGTGG</sequence>
<dbReference type="AlphaFoldDB" id="A0A7X4GWY4"/>
<dbReference type="PANTHER" id="PTHR30093">
    <property type="entry name" value="GENERAL SECRETION PATHWAY PROTEIN G"/>
    <property type="match status" value="1"/>
</dbReference>
<dbReference type="EMBL" id="WWCR01000002">
    <property type="protein sequence ID" value="MYM71248.1"/>
    <property type="molecule type" value="Genomic_DNA"/>
</dbReference>
<accession>A0A7X4GWY4</accession>
<dbReference type="Proteomes" id="UP000469734">
    <property type="component" value="Unassembled WGS sequence"/>
</dbReference>
<evidence type="ECO:0000313" key="7">
    <source>
        <dbReference type="Proteomes" id="UP000469734"/>
    </source>
</evidence>
<evidence type="ECO:0000256" key="4">
    <source>
        <dbReference type="SAM" id="MobiDB-lite"/>
    </source>
</evidence>
<dbReference type="InterPro" id="IPR001082">
    <property type="entry name" value="Pilin"/>
</dbReference>
<dbReference type="Gene3D" id="3.30.700.10">
    <property type="entry name" value="Glycoprotein, Type 4 Pilin"/>
    <property type="match status" value="1"/>
</dbReference>
<dbReference type="GO" id="GO:0044096">
    <property type="term" value="C:type IV pilus"/>
    <property type="evidence" value="ECO:0007669"/>
    <property type="project" value="TreeGrafter"/>
</dbReference>
<dbReference type="PROSITE" id="PS00409">
    <property type="entry name" value="PROKAR_NTER_METHYL"/>
    <property type="match status" value="1"/>
</dbReference>
<evidence type="ECO:0000256" key="1">
    <source>
        <dbReference type="ARBA" id="ARBA00005233"/>
    </source>
</evidence>